<evidence type="ECO:0000313" key="2">
    <source>
        <dbReference type="Proteomes" id="UP000076079"/>
    </source>
</evidence>
<dbReference type="RefSeq" id="WP_110172803.1">
    <property type="nucleotide sequence ID" value="NZ_CP015136.1"/>
</dbReference>
<keyword evidence="2" id="KW-1185">Reference proteome</keyword>
<dbReference type="CDD" id="cd01745">
    <property type="entry name" value="GATase1_2"/>
    <property type="match status" value="1"/>
</dbReference>
<keyword evidence="1" id="KW-0328">Glycosyltransferase</keyword>
<dbReference type="PATRIC" id="fig|1813736.3.peg.4731"/>
<dbReference type="Proteomes" id="UP000076079">
    <property type="component" value="Chromosome"/>
</dbReference>
<dbReference type="GO" id="GO:0016757">
    <property type="term" value="F:glycosyltransferase activity"/>
    <property type="evidence" value="ECO:0007669"/>
    <property type="project" value="UniProtKB-KW"/>
</dbReference>
<name>A0A143PSW4_LUTPR</name>
<keyword evidence="1" id="KW-0315">Glutamine amidotransferase</keyword>
<dbReference type="InterPro" id="IPR011697">
    <property type="entry name" value="Peptidase_C26"/>
</dbReference>
<dbReference type="SUPFAM" id="SSF52317">
    <property type="entry name" value="Class I glutamine amidotransferase-like"/>
    <property type="match status" value="1"/>
</dbReference>
<keyword evidence="1" id="KW-0808">Transferase</keyword>
<dbReference type="GO" id="GO:0033969">
    <property type="term" value="F:gamma-glutamyl-gamma-aminobutyrate hydrolase activity"/>
    <property type="evidence" value="ECO:0007669"/>
    <property type="project" value="TreeGrafter"/>
</dbReference>
<dbReference type="InterPro" id="IPR044668">
    <property type="entry name" value="PuuD-like"/>
</dbReference>
<dbReference type="GO" id="GO:0005829">
    <property type="term" value="C:cytosol"/>
    <property type="evidence" value="ECO:0007669"/>
    <property type="project" value="TreeGrafter"/>
</dbReference>
<dbReference type="OrthoDB" id="9813383at2"/>
<dbReference type="Pfam" id="PF07722">
    <property type="entry name" value="Peptidase_C26"/>
    <property type="match status" value="1"/>
</dbReference>
<sequence>MRRPRITYVRCSRDADYLKSLEAVGVSVHAVSAGGDIESALLGADGVVLAGGPDVDPALYGETMHPSCSLAEDTRDAFELAMARRCLRDGVPLLAICRGMQVLNVAAGGSLIQDLPSQVPVALPHALDDTFTTVAHGLEVIEGTHLARALSSGMSTQVNSRHHQAAKVLGRGLAAAAHAPDGIVEAIEATALPFCVGVQWHPENFWRTGEFLPLFRLFAAACQQRTMAHM</sequence>
<gene>
    <name evidence="1" type="ORF">LuPra_04485</name>
</gene>
<dbReference type="EC" id="2.4.2.-" evidence="1"/>
<dbReference type="InterPro" id="IPR029062">
    <property type="entry name" value="Class_I_gatase-like"/>
</dbReference>
<accession>A0A143PSW4</accession>
<dbReference type="PANTHER" id="PTHR43235:SF1">
    <property type="entry name" value="GLUTAMINE AMIDOTRANSFERASE PB2B2.05-RELATED"/>
    <property type="match status" value="1"/>
</dbReference>
<dbReference type="PANTHER" id="PTHR43235">
    <property type="entry name" value="GLUTAMINE AMIDOTRANSFERASE PB2B2.05-RELATED"/>
    <property type="match status" value="1"/>
</dbReference>
<dbReference type="EMBL" id="CP015136">
    <property type="protein sequence ID" value="AMY11238.1"/>
    <property type="molecule type" value="Genomic_DNA"/>
</dbReference>
<dbReference type="GO" id="GO:0006598">
    <property type="term" value="P:polyamine catabolic process"/>
    <property type="evidence" value="ECO:0007669"/>
    <property type="project" value="TreeGrafter"/>
</dbReference>
<dbReference type="AlphaFoldDB" id="A0A143PSW4"/>
<proteinExistence type="predicted"/>
<reference evidence="1 2" key="1">
    <citation type="journal article" date="2016" name="Genome Announc.">
        <title>First Complete Genome Sequence of a Subdivision 6 Acidobacterium Strain.</title>
        <authorList>
            <person name="Huang S."/>
            <person name="Vieira S."/>
            <person name="Bunk B."/>
            <person name="Riedel T."/>
            <person name="Sproer C."/>
            <person name="Overmann J."/>
        </authorList>
    </citation>
    <scope>NUCLEOTIDE SEQUENCE [LARGE SCALE GENOMIC DNA]</scope>
    <source>
        <strain evidence="2">DSM 100886 HEG_-6_39</strain>
    </source>
</reference>
<evidence type="ECO:0000313" key="1">
    <source>
        <dbReference type="EMBL" id="AMY11238.1"/>
    </source>
</evidence>
<organism evidence="1 2">
    <name type="scientific">Luteitalea pratensis</name>
    <dbReference type="NCBI Taxonomy" id="1855912"/>
    <lineage>
        <taxon>Bacteria</taxon>
        <taxon>Pseudomonadati</taxon>
        <taxon>Acidobacteriota</taxon>
        <taxon>Vicinamibacteria</taxon>
        <taxon>Vicinamibacterales</taxon>
        <taxon>Vicinamibacteraceae</taxon>
        <taxon>Luteitalea</taxon>
    </lineage>
</organism>
<dbReference type="PROSITE" id="PS51273">
    <property type="entry name" value="GATASE_TYPE_1"/>
    <property type="match status" value="1"/>
</dbReference>
<reference evidence="2" key="2">
    <citation type="submission" date="2016-04" db="EMBL/GenBank/DDBJ databases">
        <title>First Complete Genome Sequence of a Subdivision 6 Acidobacterium.</title>
        <authorList>
            <person name="Huang S."/>
            <person name="Vieira S."/>
            <person name="Bunk B."/>
            <person name="Riedel T."/>
            <person name="Sproeer C."/>
            <person name="Overmann J."/>
        </authorList>
    </citation>
    <scope>NUCLEOTIDE SEQUENCE [LARGE SCALE GENOMIC DNA]</scope>
    <source>
        <strain evidence="2">DSM 100886 HEG_-6_39</strain>
    </source>
</reference>
<protein>
    <submittedName>
        <fullName evidence="1">Glutamine amidotransferasec</fullName>
        <ecNumber evidence="1">2.4.2.-</ecNumber>
    </submittedName>
</protein>
<dbReference type="Gene3D" id="3.40.50.880">
    <property type="match status" value="1"/>
</dbReference>
<dbReference type="STRING" id="1855912.LuPra_04485"/>
<dbReference type="KEGG" id="abac:LuPra_04485"/>